<organism evidence="2 3">
    <name type="scientific">Colletotrichum melonis</name>
    <dbReference type="NCBI Taxonomy" id="1209925"/>
    <lineage>
        <taxon>Eukaryota</taxon>
        <taxon>Fungi</taxon>
        <taxon>Dikarya</taxon>
        <taxon>Ascomycota</taxon>
        <taxon>Pezizomycotina</taxon>
        <taxon>Sordariomycetes</taxon>
        <taxon>Hypocreomycetidae</taxon>
        <taxon>Glomerellales</taxon>
        <taxon>Glomerellaceae</taxon>
        <taxon>Colletotrichum</taxon>
        <taxon>Colletotrichum acutatum species complex</taxon>
    </lineage>
</organism>
<comment type="caution">
    <text evidence="2">The sequence shown here is derived from an EMBL/GenBank/DDBJ whole genome shotgun (WGS) entry which is preliminary data.</text>
</comment>
<name>A0AAI9UZK5_9PEZI</name>
<dbReference type="AlphaFoldDB" id="A0AAI9UZK5"/>
<proteinExistence type="predicted"/>
<feature type="region of interest" description="Disordered" evidence="1">
    <location>
        <begin position="83"/>
        <end position="113"/>
    </location>
</feature>
<evidence type="ECO:0000313" key="3">
    <source>
        <dbReference type="Proteomes" id="UP001239795"/>
    </source>
</evidence>
<dbReference type="EMBL" id="MLGG01000004">
    <property type="protein sequence ID" value="KAK1465917.1"/>
    <property type="molecule type" value="Genomic_DNA"/>
</dbReference>
<reference evidence="2 3" key="1">
    <citation type="submission" date="2016-10" db="EMBL/GenBank/DDBJ databases">
        <title>The genome sequence of Colletotrichum fioriniae PJ7.</title>
        <authorList>
            <person name="Baroncelli R."/>
        </authorList>
    </citation>
    <scope>NUCLEOTIDE SEQUENCE [LARGE SCALE GENOMIC DNA]</scope>
    <source>
        <strain evidence="2">Col 31</strain>
    </source>
</reference>
<feature type="compositionally biased region" description="Basic and acidic residues" evidence="1">
    <location>
        <begin position="95"/>
        <end position="113"/>
    </location>
</feature>
<gene>
    <name evidence="2" type="ORF">CMEL01_11909</name>
</gene>
<dbReference type="Proteomes" id="UP001239795">
    <property type="component" value="Unassembled WGS sequence"/>
</dbReference>
<accession>A0AAI9UZK5</accession>
<protein>
    <submittedName>
        <fullName evidence="2">Uncharacterized protein</fullName>
    </submittedName>
</protein>
<evidence type="ECO:0000256" key="1">
    <source>
        <dbReference type="SAM" id="MobiDB-lite"/>
    </source>
</evidence>
<evidence type="ECO:0000313" key="2">
    <source>
        <dbReference type="EMBL" id="KAK1465917.1"/>
    </source>
</evidence>
<sequence>MSPNKVPKKAGRDWVGAAALRRRRRSRSTVTANASDIFGPGAEVVGSIQAVLGPLISNIFSVPLILPDAQATTFISFASLSERRSRPYVSTPLRTTDKGHPRTESNLEHGNER</sequence>
<feature type="region of interest" description="Disordered" evidence="1">
    <location>
        <begin position="1"/>
        <end position="31"/>
    </location>
</feature>
<keyword evidence="3" id="KW-1185">Reference proteome</keyword>